<dbReference type="SUPFAM" id="SSF55781">
    <property type="entry name" value="GAF domain-like"/>
    <property type="match status" value="1"/>
</dbReference>
<proteinExistence type="predicted"/>
<feature type="domain" description="HTH luxR-type" evidence="7">
    <location>
        <begin position="592"/>
        <end position="655"/>
    </location>
</feature>
<dbReference type="InterPro" id="IPR003594">
    <property type="entry name" value="HATPase_dom"/>
</dbReference>
<dbReference type="Proteomes" id="UP000324678">
    <property type="component" value="Chromosome"/>
</dbReference>
<evidence type="ECO:0000256" key="2">
    <source>
        <dbReference type="ARBA" id="ARBA00022679"/>
    </source>
</evidence>
<dbReference type="PRINTS" id="PR00038">
    <property type="entry name" value="HTHLUXR"/>
</dbReference>
<organism evidence="9 10">
    <name type="scientific">Agromyces intestinalis</name>
    <dbReference type="NCBI Taxonomy" id="2592652"/>
    <lineage>
        <taxon>Bacteria</taxon>
        <taxon>Bacillati</taxon>
        <taxon>Actinomycetota</taxon>
        <taxon>Actinomycetes</taxon>
        <taxon>Micrococcales</taxon>
        <taxon>Microbacteriaceae</taxon>
        <taxon>Agromyces</taxon>
    </lineage>
</organism>
<dbReference type="Gene3D" id="1.20.5.1930">
    <property type="match status" value="1"/>
</dbReference>
<feature type="domain" description="Response regulatory" evidence="8">
    <location>
        <begin position="460"/>
        <end position="577"/>
    </location>
</feature>
<dbReference type="PROSITE" id="PS50110">
    <property type="entry name" value="RESPONSE_REGULATORY"/>
    <property type="match status" value="1"/>
</dbReference>
<dbReference type="SMART" id="SM00421">
    <property type="entry name" value="HTH_LUXR"/>
    <property type="match status" value="1"/>
</dbReference>
<keyword evidence="10" id="KW-1185">Reference proteome</keyword>
<dbReference type="GO" id="GO:0046983">
    <property type="term" value="F:protein dimerization activity"/>
    <property type="evidence" value="ECO:0007669"/>
    <property type="project" value="InterPro"/>
</dbReference>
<name>A0A5C1YKZ2_9MICO</name>
<dbReference type="PROSITE" id="PS50043">
    <property type="entry name" value="HTH_LUXR_2"/>
    <property type="match status" value="1"/>
</dbReference>
<evidence type="ECO:0000259" key="7">
    <source>
        <dbReference type="PROSITE" id="PS50043"/>
    </source>
</evidence>
<dbReference type="Gene3D" id="3.30.565.10">
    <property type="entry name" value="Histidine kinase-like ATPase, C-terminal domain"/>
    <property type="match status" value="1"/>
</dbReference>
<dbReference type="SUPFAM" id="SSF46894">
    <property type="entry name" value="C-terminal effector domain of the bipartite response regulators"/>
    <property type="match status" value="1"/>
</dbReference>
<keyword evidence="2" id="KW-0808">Transferase</keyword>
<evidence type="ECO:0000313" key="10">
    <source>
        <dbReference type="Proteomes" id="UP000324678"/>
    </source>
</evidence>
<dbReference type="InterPro" id="IPR050482">
    <property type="entry name" value="Sensor_HK_TwoCompSys"/>
</dbReference>
<dbReference type="EMBL" id="CP043505">
    <property type="protein sequence ID" value="QEO15809.1"/>
    <property type="molecule type" value="Genomic_DNA"/>
</dbReference>
<evidence type="ECO:0000256" key="6">
    <source>
        <dbReference type="PROSITE-ProRule" id="PRU00169"/>
    </source>
</evidence>
<dbReference type="InterPro" id="IPR003018">
    <property type="entry name" value="GAF"/>
</dbReference>
<keyword evidence="5" id="KW-0238">DNA-binding</keyword>
<reference evidence="9 10" key="1">
    <citation type="submission" date="2019-09" db="EMBL/GenBank/DDBJ databases">
        <title>Genome sequencing of strain KACC 19306.</title>
        <authorList>
            <person name="Heo J."/>
            <person name="Kim S.-J."/>
            <person name="Kim J.-S."/>
            <person name="Hong S.-B."/>
            <person name="Kwon S.-W."/>
        </authorList>
    </citation>
    <scope>NUCLEOTIDE SEQUENCE [LARGE SCALE GENOMIC DNA]</scope>
    <source>
        <strain evidence="9 10">KACC 19306</strain>
    </source>
</reference>
<dbReference type="InterPro" id="IPR011006">
    <property type="entry name" value="CheY-like_superfamily"/>
</dbReference>
<dbReference type="GO" id="GO:0000155">
    <property type="term" value="F:phosphorelay sensor kinase activity"/>
    <property type="evidence" value="ECO:0007669"/>
    <property type="project" value="InterPro"/>
</dbReference>
<dbReference type="InterPro" id="IPR058245">
    <property type="entry name" value="NreC/VraR/RcsB-like_REC"/>
</dbReference>
<evidence type="ECO:0000256" key="1">
    <source>
        <dbReference type="ARBA" id="ARBA00022553"/>
    </source>
</evidence>
<evidence type="ECO:0000256" key="4">
    <source>
        <dbReference type="ARBA" id="ARBA00023012"/>
    </source>
</evidence>
<dbReference type="InterPro" id="IPR036890">
    <property type="entry name" value="HATPase_C_sf"/>
</dbReference>
<dbReference type="GO" id="GO:0006355">
    <property type="term" value="P:regulation of DNA-templated transcription"/>
    <property type="evidence" value="ECO:0007669"/>
    <property type="project" value="InterPro"/>
</dbReference>
<dbReference type="Pfam" id="PF00196">
    <property type="entry name" value="GerE"/>
    <property type="match status" value="1"/>
</dbReference>
<comment type="caution">
    <text evidence="6">Lacks conserved residue(s) required for the propagation of feature annotation.</text>
</comment>
<dbReference type="PANTHER" id="PTHR24421:SF62">
    <property type="entry name" value="SENSORY TRANSDUCTION HISTIDINE KINASE"/>
    <property type="match status" value="1"/>
</dbReference>
<dbReference type="SMART" id="SM00387">
    <property type="entry name" value="HATPase_c"/>
    <property type="match status" value="1"/>
</dbReference>
<evidence type="ECO:0000256" key="3">
    <source>
        <dbReference type="ARBA" id="ARBA00022777"/>
    </source>
</evidence>
<dbReference type="SUPFAM" id="SSF52172">
    <property type="entry name" value="CheY-like"/>
    <property type="match status" value="1"/>
</dbReference>
<dbReference type="Gene3D" id="3.40.50.2300">
    <property type="match status" value="1"/>
</dbReference>
<accession>A0A5C1YKZ2</accession>
<keyword evidence="4" id="KW-0902">Two-component regulatory system</keyword>
<dbReference type="SUPFAM" id="SSF55874">
    <property type="entry name" value="ATPase domain of HSP90 chaperone/DNA topoisomerase II/histidine kinase"/>
    <property type="match status" value="1"/>
</dbReference>
<dbReference type="InterPro" id="IPR000792">
    <property type="entry name" value="Tscrpt_reg_LuxR_C"/>
</dbReference>
<dbReference type="GO" id="GO:0003677">
    <property type="term" value="F:DNA binding"/>
    <property type="evidence" value="ECO:0007669"/>
    <property type="project" value="UniProtKB-KW"/>
</dbReference>
<dbReference type="AlphaFoldDB" id="A0A5C1YKZ2"/>
<gene>
    <name evidence="9" type="ORF">FLP10_16315</name>
</gene>
<dbReference type="KEGG" id="ail:FLP10_16315"/>
<dbReference type="CDD" id="cd17535">
    <property type="entry name" value="REC_NarL-like"/>
    <property type="match status" value="1"/>
</dbReference>
<dbReference type="Pfam" id="PF07730">
    <property type="entry name" value="HisKA_3"/>
    <property type="match status" value="1"/>
</dbReference>
<dbReference type="CDD" id="cd16917">
    <property type="entry name" value="HATPase_UhpB-NarQ-NarX-like"/>
    <property type="match status" value="1"/>
</dbReference>
<dbReference type="InterPro" id="IPR029016">
    <property type="entry name" value="GAF-like_dom_sf"/>
</dbReference>
<dbReference type="GO" id="GO:0016020">
    <property type="term" value="C:membrane"/>
    <property type="evidence" value="ECO:0007669"/>
    <property type="project" value="InterPro"/>
</dbReference>
<dbReference type="InterPro" id="IPR011712">
    <property type="entry name" value="Sig_transdc_His_kin_sub3_dim/P"/>
</dbReference>
<dbReference type="SMART" id="SM00065">
    <property type="entry name" value="GAF"/>
    <property type="match status" value="1"/>
</dbReference>
<keyword evidence="3" id="KW-0418">Kinase</keyword>
<dbReference type="Gene3D" id="3.30.450.40">
    <property type="match status" value="1"/>
</dbReference>
<dbReference type="InterPro" id="IPR016032">
    <property type="entry name" value="Sig_transdc_resp-reg_C-effctor"/>
</dbReference>
<evidence type="ECO:0000256" key="5">
    <source>
        <dbReference type="ARBA" id="ARBA00023125"/>
    </source>
</evidence>
<dbReference type="Pfam" id="PF00072">
    <property type="entry name" value="Response_reg"/>
    <property type="match status" value="1"/>
</dbReference>
<sequence length="655" mass="70709">MSVIGPPSLDDVCLNATRMPRYFKEGKARLTSGDTRVAWHPMLAVASIRAHDVHGRTASMRMTMNPANPHTSLRGDPRFDALITMAADLAGRFDPQRLLERILRHTMALLDCDSGSICTVDEAAGTYRKEVDLGVGCLSGRTFPLDEGVTGEVVRARRSVVFDEYAQVRGGHIAARDRGELHGVIGVPILSNGAIIGTCVVFSRDPDRRFTDADVTLVELFATHAAIAIANARLHALAAEKERQAAVLAERERVMRDVHDTVGRGLATVLLHLDDAERAIGRADDPVGALGRARSAARTALTETQRSVLGFDPGLTDAAALAEAVRLELSWMESAAGVSTRLIVIGDPVALPPETGRQLLRIVQEALTNVLEHAGARTVRVGLVYGGHTVSVLIEDDGRGFDVASVTAEPRRALGLQGLLARAQHLGGTLQIESTRGWGTRIRAEVPRWPAVDSERTRWRVLVAHEHELVRAGLVRVLTDQEPDIQVVGEVSETRSVVEAYELLRPHVVLAPLDHPHVDGVQLTAYLRAIDPEAAVVLLVPSFSDERVRGAAQIGATGFVEEHTDAAGLVRAVVAAARGDTLLTPEVFSVLTAPDDPLLTPREREVRDLVARGLPDKQIAVLLQISVKTVEKHVGAILRKTGAANRTELAGLRRD</sequence>
<dbReference type="Pfam" id="PF02518">
    <property type="entry name" value="HATPase_c"/>
    <property type="match status" value="1"/>
</dbReference>
<evidence type="ECO:0000313" key="9">
    <source>
        <dbReference type="EMBL" id="QEO15809.1"/>
    </source>
</evidence>
<dbReference type="InterPro" id="IPR001789">
    <property type="entry name" value="Sig_transdc_resp-reg_receiver"/>
</dbReference>
<dbReference type="SMART" id="SM00448">
    <property type="entry name" value="REC"/>
    <property type="match status" value="1"/>
</dbReference>
<evidence type="ECO:0000259" key="8">
    <source>
        <dbReference type="PROSITE" id="PS50110"/>
    </source>
</evidence>
<dbReference type="OrthoDB" id="144293at2"/>
<keyword evidence="1" id="KW-0597">Phosphoprotein</keyword>
<dbReference type="Pfam" id="PF13185">
    <property type="entry name" value="GAF_2"/>
    <property type="match status" value="1"/>
</dbReference>
<protein>
    <submittedName>
        <fullName evidence="9">GAF domain-containing protein</fullName>
    </submittedName>
</protein>
<dbReference type="CDD" id="cd06170">
    <property type="entry name" value="LuxR_C_like"/>
    <property type="match status" value="1"/>
</dbReference>
<dbReference type="PANTHER" id="PTHR24421">
    <property type="entry name" value="NITRATE/NITRITE SENSOR PROTEIN NARX-RELATED"/>
    <property type="match status" value="1"/>
</dbReference>